<name>A0A0A0JNB8_9MICO</name>
<sequence>MTGPEAAELVSNQVGKGTLTTYFESDDGRILTVVTNGIRAMVMLLWGEGDPGEHAVTPGAVGSSDGYVLENGQVDTYEDADTVPLAEALDIVRSIIDSGTPPSEASWNVDR</sequence>
<evidence type="ECO:0000313" key="1">
    <source>
        <dbReference type="EMBL" id="KGN37116.1"/>
    </source>
</evidence>
<gene>
    <name evidence="1" type="ORF">N803_14740</name>
</gene>
<dbReference type="STRING" id="1385521.N803_14740"/>
<comment type="caution">
    <text evidence="1">The sequence shown here is derived from an EMBL/GenBank/DDBJ whole genome shotgun (WGS) entry which is preliminary data.</text>
</comment>
<evidence type="ECO:0000313" key="2">
    <source>
        <dbReference type="Proteomes" id="UP000030011"/>
    </source>
</evidence>
<keyword evidence="2" id="KW-1185">Reference proteome</keyword>
<dbReference type="EMBL" id="AVPK01000006">
    <property type="protein sequence ID" value="KGN37116.1"/>
    <property type="molecule type" value="Genomic_DNA"/>
</dbReference>
<dbReference type="Proteomes" id="UP000030011">
    <property type="component" value="Unassembled WGS sequence"/>
</dbReference>
<dbReference type="eggNOG" id="ENOG5033525">
    <property type="taxonomic scope" value="Bacteria"/>
</dbReference>
<accession>A0A0A0JNB8</accession>
<evidence type="ECO:0008006" key="3">
    <source>
        <dbReference type="Google" id="ProtNLM"/>
    </source>
</evidence>
<dbReference type="AlphaFoldDB" id="A0A0A0JNB8"/>
<reference evidence="1 2" key="1">
    <citation type="submission" date="2013-08" db="EMBL/GenBank/DDBJ databases">
        <title>The genome sequence of Knoellia subterranea.</title>
        <authorList>
            <person name="Zhu W."/>
            <person name="Wang G."/>
        </authorList>
    </citation>
    <scope>NUCLEOTIDE SEQUENCE [LARGE SCALE GENOMIC DNA]</scope>
    <source>
        <strain evidence="1 2">KCTC 19937</strain>
    </source>
</reference>
<organism evidence="1 2">
    <name type="scientific">Knoellia subterranea KCTC 19937</name>
    <dbReference type="NCBI Taxonomy" id="1385521"/>
    <lineage>
        <taxon>Bacteria</taxon>
        <taxon>Bacillati</taxon>
        <taxon>Actinomycetota</taxon>
        <taxon>Actinomycetes</taxon>
        <taxon>Micrococcales</taxon>
        <taxon>Intrasporangiaceae</taxon>
        <taxon>Knoellia</taxon>
    </lineage>
</organism>
<proteinExistence type="predicted"/>
<protein>
    <recommendedName>
        <fullName evidence="3">Immunity protein Imm1</fullName>
    </recommendedName>
</protein>